<name>A0ABW6REG2_9ACTN</name>
<comment type="caution">
    <text evidence="1">The sequence shown here is derived from an EMBL/GenBank/DDBJ whole genome shotgun (WGS) entry which is preliminary data.</text>
</comment>
<reference evidence="1 2" key="1">
    <citation type="submission" date="2024-10" db="EMBL/GenBank/DDBJ databases">
        <title>The Natural Products Discovery Center: Release of the First 8490 Sequenced Strains for Exploring Actinobacteria Biosynthetic Diversity.</title>
        <authorList>
            <person name="Kalkreuter E."/>
            <person name="Kautsar S.A."/>
            <person name="Yang D."/>
            <person name="Bader C.D."/>
            <person name="Teijaro C.N."/>
            <person name="Fluegel L."/>
            <person name="Davis C.M."/>
            <person name="Simpson J.R."/>
            <person name="Lauterbach L."/>
            <person name="Steele A.D."/>
            <person name="Gui C."/>
            <person name="Meng S."/>
            <person name="Li G."/>
            <person name="Viehrig K."/>
            <person name="Ye F."/>
            <person name="Su P."/>
            <person name="Kiefer A.F."/>
            <person name="Nichols A."/>
            <person name="Cepeda A.J."/>
            <person name="Yan W."/>
            <person name="Fan B."/>
            <person name="Jiang Y."/>
            <person name="Adhikari A."/>
            <person name="Zheng C.-J."/>
            <person name="Schuster L."/>
            <person name="Cowan T.M."/>
            <person name="Smanski M.J."/>
            <person name="Chevrette M.G."/>
            <person name="De Carvalho L.P.S."/>
            <person name="Shen B."/>
        </authorList>
    </citation>
    <scope>NUCLEOTIDE SEQUENCE [LARGE SCALE GENOMIC DNA]</scope>
    <source>
        <strain evidence="1 2">NPDC003029</strain>
    </source>
</reference>
<dbReference type="Proteomes" id="UP001601976">
    <property type="component" value="Unassembled WGS sequence"/>
</dbReference>
<dbReference type="EMBL" id="JBIAPK010000004">
    <property type="protein sequence ID" value="MFF3339920.1"/>
    <property type="molecule type" value="Genomic_DNA"/>
</dbReference>
<evidence type="ECO:0000313" key="2">
    <source>
        <dbReference type="Proteomes" id="UP001601976"/>
    </source>
</evidence>
<proteinExistence type="predicted"/>
<gene>
    <name evidence="1" type="ORF">ACFYWW_14475</name>
</gene>
<accession>A0ABW6REG2</accession>
<evidence type="ECO:0000313" key="1">
    <source>
        <dbReference type="EMBL" id="MFF3339920.1"/>
    </source>
</evidence>
<dbReference type="RefSeq" id="WP_355714187.1">
    <property type="nucleotide sequence ID" value="NZ_JBEXNP010000002.1"/>
</dbReference>
<organism evidence="1 2">
    <name type="scientific">Streptomyces flavidovirens</name>
    <dbReference type="NCBI Taxonomy" id="67298"/>
    <lineage>
        <taxon>Bacteria</taxon>
        <taxon>Bacillati</taxon>
        <taxon>Actinomycetota</taxon>
        <taxon>Actinomycetes</taxon>
        <taxon>Kitasatosporales</taxon>
        <taxon>Streptomycetaceae</taxon>
        <taxon>Streptomyces</taxon>
    </lineage>
</organism>
<dbReference type="SUPFAM" id="SSF88946">
    <property type="entry name" value="Sigma2 domain of RNA polymerase sigma factors"/>
    <property type="match status" value="1"/>
</dbReference>
<sequence length="41" mass="4613">MTARYGSLLRTATLLTGGGRSRAEDLAQEALLRTYRAEKEW</sequence>
<keyword evidence="2" id="KW-1185">Reference proteome</keyword>
<dbReference type="InterPro" id="IPR013325">
    <property type="entry name" value="RNA_pol_sigma_r2"/>
</dbReference>
<protein>
    <submittedName>
        <fullName evidence="1">Uncharacterized protein</fullName>
    </submittedName>
</protein>